<comment type="similarity">
    <text evidence="2">Belongs to the SLC34A transporter family.</text>
</comment>
<accession>A0A7R8ZYZ5</accession>
<name>A0A7R8ZYZ5_9CRUS</name>
<feature type="non-terminal residue" evidence="7">
    <location>
        <position position="321"/>
    </location>
</feature>
<evidence type="ECO:0000313" key="7">
    <source>
        <dbReference type="EMBL" id="CAD7237165.1"/>
    </source>
</evidence>
<evidence type="ECO:0000256" key="4">
    <source>
        <dbReference type="ARBA" id="ARBA00022692"/>
    </source>
</evidence>
<evidence type="ECO:0000256" key="3">
    <source>
        <dbReference type="ARBA" id="ARBA00022475"/>
    </source>
</evidence>
<dbReference type="GO" id="GO:0016324">
    <property type="term" value="C:apical plasma membrane"/>
    <property type="evidence" value="ECO:0007669"/>
    <property type="project" value="UniProtKB-SubCell"/>
</dbReference>
<dbReference type="NCBIfam" id="NF037997">
    <property type="entry name" value="Na_Pi_symport"/>
    <property type="match status" value="1"/>
</dbReference>
<evidence type="ECO:0000256" key="1">
    <source>
        <dbReference type="ARBA" id="ARBA00004424"/>
    </source>
</evidence>
<dbReference type="GO" id="GO:0044341">
    <property type="term" value="P:sodium-dependent phosphate transport"/>
    <property type="evidence" value="ECO:0007669"/>
    <property type="project" value="InterPro"/>
</dbReference>
<dbReference type="Pfam" id="PF02690">
    <property type="entry name" value="Na_Pi_cotrans"/>
    <property type="match status" value="2"/>
</dbReference>
<keyword evidence="4" id="KW-0812">Transmembrane</keyword>
<evidence type="ECO:0000256" key="6">
    <source>
        <dbReference type="ARBA" id="ARBA00023136"/>
    </source>
</evidence>
<dbReference type="AlphaFoldDB" id="A0A7R8ZYZ5"/>
<evidence type="ECO:0000256" key="2">
    <source>
        <dbReference type="ARBA" id="ARBA00005808"/>
    </source>
</evidence>
<dbReference type="InterPro" id="IPR003841">
    <property type="entry name" value="Na/Pi_transpt"/>
</dbReference>
<dbReference type="PANTHER" id="PTHR10010">
    <property type="entry name" value="SOLUTE CARRIER FAMILY 34 SODIUM PHOSPHATE , MEMBER 2-RELATED"/>
    <property type="match status" value="1"/>
</dbReference>
<organism evidence="7">
    <name type="scientific">Cyprideis torosa</name>
    <dbReference type="NCBI Taxonomy" id="163714"/>
    <lineage>
        <taxon>Eukaryota</taxon>
        <taxon>Metazoa</taxon>
        <taxon>Ecdysozoa</taxon>
        <taxon>Arthropoda</taxon>
        <taxon>Crustacea</taxon>
        <taxon>Oligostraca</taxon>
        <taxon>Ostracoda</taxon>
        <taxon>Podocopa</taxon>
        <taxon>Podocopida</taxon>
        <taxon>Cytherocopina</taxon>
        <taxon>Cytheroidea</taxon>
        <taxon>Cytherideidae</taxon>
        <taxon>Cyprideis</taxon>
    </lineage>
</organism>
<keyword evidence="6" id="KW-0472">Membrane</keyword>
<reference evidence="7" key="1">
    <citation type="submission" date="2020-11" db="EMBL/GenBank/DDBJ databases">
        <authorList>
            <person name="Tran Van P."/>
        </authorList>
    </citation>
    <scope>NUCLEOTIDE SEQUENCE</scope>
</reference>
<dbReference type="GO" id="GO:0005436">
    <property type="term" value="F:sodium:phosphate symporter activity"/>
    <property type="evidence" value="ECO:0007669"/>
    <property type="project" value="InterPro"/>
</dbReference>
<keyword evidence="3" id="KW-1003">Cell membrane</keyword>
<comment type="subcellular location">
    <subcellularLocation>
        <location evidence="1">Apical cell membrane</location>
        <topology evidence="1">Multi-pass membrane protein</topology>
    </subcellularLocation>
</comment>
<proteinExistence type="inferred from homology"/>
<evidence type="ECO:0000256" key="5">
    <source>
        <dbReference type="ARBA" id="ARBA00022989"/>
    </source>
</evidence>
<dbReference type="EMBL" id="OB685364">
    <property type="protein sequence ID" value="CAD7237165.1"/>
    <property type="molecule type" value="Genomic_DNA"/>
</dbReference>
<gene>
    <name evidence="7" type="ORF">CTOB1V02_LOCUS14980</name>
</gene>
<sequence length="321" mass="34368">MGDGMKMFGKGFSQALIETTTNPFVGLFIGILATSIIQSSSSTTSMVVAMVAGGAFGTDPVQSIELAIPLIMGANIGTSITNTIASLPQIRRDNEFKRAFAAATVHDFFNILSVIVLFPLQLATNFLGYLATEMEHVFQGVGGLNFLSPVKLITKPAAEFLETSLAVFSESEQVIAWLIVILALVFLFTSLKFMVDTLKSMVIDKAKALFDKVLFKNALRAFGVGVLLTILVQSSSITTSLVVPMAGAGLLTLVQIFPYTVGSNIGTTITAILAALVTGNVAAVTLELLFGSHLSGFQLGLRNYSRNILLKVKLFQWLMLL</sequence>
<protein>
    <submittedName>
        <fullName evidence="7">Uncharacterized protein</fullName>
    </submittedName>
</protein>
<dbReference type="OrthoDB" id="76259at2759"/>
<dbReference type="PANTHER" id="PTHR10010:SF46">
    <property type="entry name" value="SODIUM-DEPENDENT PHOSPHATE TRANSPORT PROTEIN 2B"/>
    <property type="match status" value="1"/>
</dbReference>
<keyword evidence="5" id="KW-1133">Transmembrane helix</keyword>